<dbReference type="EMBL" id="UFQT01000223">
    <property type="protein sequence ID" value="SSX21988.1"/>
    <property type="molecule type" value="Genomic_DNA"/>
</dbReference>
<dbReference type="VEuPathDB" id="VectorBase:CSON005789"/>
<dbReference type="AlphaFoldDB" id="A0A336M7H2"/>
<feature type="transmembrane region" description="Helical" evidence="1">
    <location>
        <begin position="129"/>
        <end position="149"/>
    </location>
</feature>
<sequence>MGCIASCIGSACDCIKDTLCCACSCIGSILGCIKDTCCCACKCVTCTINMLLSIICIVIVVGVVIGLLFVFDVFNTNNKDAKDGAKMITESYEVLKQTLRGEIKLPKCVTVELVHAYVGDCLSCALSTLFSLLFTILVVAIIVGLLFYYDVFGIQSTNKDAANFFTKTGDDIKHAIKNIS</sequence>
<proteinExistence type="predicted"/>
<gene>
    <name evidence="2" type="primary">CSON005789</name>
</gene>
<keyword evidence="1" id="KW-1133">Transmembrane helix</keyword>
<feature type="transmembrane region" description="Helical" evidence="1">
    <location>
        <begin position="51"/>
        <end position="71"/>
    </location>
</feature>
<protein>
    <submittedName>
        <fullName evidence="2">CSON005789 protein</fullName>
    </submittedName>
</protein>
<name>A0A336M7H2_CULSO</name>
<evidence type="ECO:0000256" key="1">
    <source>
        <dbReference type="SAM" id="Phobius"/>
    </source>
</evidence>
<evidence type="ECO:0000313" key="2">
    <source>
        <dbReference type="EMBL" id="SSX21988.1"/>
    </source>
</evidence>
<reference evidence="2" key="1">
    <citation type="submission" date="2018-07" db="EMBL/GenBank/DDBJ databases">
        <authorList>
            <person name="Quirk P.G."/>
            <person name="Krulwich T.A."/>
        </authorList>
    </citation>
    <scope>NUCLEOTIDE SEQUENCE</scope>
</reference>
<keyword evidence="1" id="KW-0472">Membrane</keyword>
<organism evidence="2">
    <name type="scientific">Culicoides sonorensis</name>
    <name type="common">Biting midge</name>
    <dbReference type="NCBI Taxonomy" id="179676"/>
    <lineage>
        <taxon>Eukaryota</taxon>
        <taxon>Metazoa</taxon>
        <taxon>Ecdysozoa</taxon>
        <taxon>Arthropoda</taxon>
        <taxon>Hexapoda</taxon>
        <taxon>Insecta</taxon>
        <taxon>Pterygota</taxon>
        <taxon>Neoptera</taxon>
        <taxon>Endopterygota</taxon>
        <taxon>Diptera</taxon>
        <taxon>Nematocera</taxon>
        <taxon>Chironomoidea</taxon>
        <taxon>Ceratopogonidae</taxon>
        <taxon>Ceratopogoninae</taxon>
        <taxon>Culicoides</taxon>
        <taxon>Monoculicoides</taxon>
    </lineage>
</organism>
<accession>A0A336M7H2</accession>
<keyword evidence="1" id="KW-0812">Transmembrane</keyword>